<evidence type="ECO:0000256" key="5">
    <source>
        <dbReference type="ARBA" id="ARBA00022801"/>
    </source>
</evidence>
<evidence type="ECO:0000256" key="6">
    <source>
        <dbReference type="PIRNR" id="PIRNR001123"/>
    </source>
</evidence>
<keyword evidence="8" id="KW-1185">Reference proteome</keyword>
<comment type="similarity">
    <text evidence="1 6">Belongs to the peptidase M42 family.</text>
</comment>
<evidence type="ECO:0000313" key="7">
    <source>
        <dbReference type="EMBL" id="QRG68322.1"/>
    </source>
</evidence>
<dbReference type="Gene3D" id="3.40.630.10">
    <property type="entry name" value="Zn peptidases"/>
    <property type="match status" value="1"/>
</dbReference>
<dbReference type="RefSeq" id="WP_203355327.1">
    <property type="nucleotide sequence ID" value="NZ_CP069127.1"/>
</dbReference>
<evidence type="ECO:0000313" key="8">
    <source>
        <dbReference type="Proteomes" id="UP000596248"/>
    </source>
</evidence>
<organism evidence="7 8">
    <name type="scientific">Brevibacillus choshinensis</name>
    <dbReference type="NCBI Taxonomy" id="54911"/>
    <lineage>
        <taxon>Bacteria</taxon>
        <taxon>Bacillati</taxon>
        <taxon>Bacillota</taxon>
        <taxon>Bacilli</taxon>
        <taxon>Bacillales</taxon>
        <taxon>Paenibacillaceae</taxon>
        <taxon>Brevibacillus</taxon>
    </lineage>
</organism>
<proteinExistence type="inferred from homology"/>
<dbReference type="PIRSF" id="PIRSF001123">
    <property type="entry name" value="PepA_GA"/>
    <property type="match status" value="1"/>
</dbReference>
<evidence type="ECO:0000256" key="1">
    <source>
        <dbReference type="ARBA" id="ARBA00006272"/>
    </source>
</evidence>
<keyword evidence="3" id="KW-0645">Protease</keyword>
<keyword evidence="5" id="KW-0378">Hydrolase</keyword>
<dbReference type="Pfam" id="PF05343">
    <property type="entry name" value="Peptidase_M42"/>
    <property type="match status" value="1"/>
</dbReference>
<evidence type="ECO:0000256" key="2">
    <source>
        <dbReference type="ARBA" id="ARBA00022438"/>
    </source>
</evidence>
<gene>
    <name evidence="7" type="ORF">JNE38_03885</name>
</gene>
<dbReference type="PANTHER" id="PTHR32481:SF12">
    <property type="entry name" value="AMINOPEPTIDASE SGCX-RELATED"/>
    <property type="match status" value="1"/>
</dbReference>
<dbReference type="InterPro" id="IPR051464">
    <property type="entry name" value="Peptidase_M42_aminopept"/>
</dbReference>
<protein>
    <submittedName>
        <fullName evidence="7">M20/M25/M40 family metallo-hydrolase</fullName>
    </submittedName>
</protein>
<keyword evidence="4" id="KW-0479">Metal-binding</keyword>
<sequence length="366" mass="40598">MIPDYQKWKEVLRELTSCLALSGYEDSVIRYVKEKLAGKAEEIGVDPLGNVIARMNSSKMKDPYRVMVFAHMDELGMIVTKIEEDGFLRVERLGGIPEKSLAGTTLLIEVDGKRWPGIVGTKSHHVTRQDEKYKVLPINETYADFGFRSKRDVLAAGISPGTPVGYARQFFDNGSIVFSNTLDNRVGCLALLELADRLQATELPCELYIVFSVQEEFNLRGVLPAIRKVNPHLAITLDITIATDTPDLKGSADIRLGGGPSMGMYTFHGRGTLGGLIPNPKLVRHVQKIAREHDIPLQQAVFMGILTDASFSQLENDGIPMIDLGYPARYTHAPVEAVDLHDVEQLICLLEKLVLTCDHRLDLSRG</sequence>
<dbReference type="InterPro" id="IPR008007">
    <property type="entry name" value="Peptidase_M42"/>
</dbReference>
<name>A0ABX7FRR5_BRECH</name>
<keyword evidence="2" id="KW-0031">Aminopeptidase</keyword>
<dbReference type="Gene3D" id="2.40.30.40">
    <property type="entry name" value="Peptidase M42, domain 2"/>
    <property type="match status" value="1"/>
</dbReference>
<evidence type="ECO:0000256" key="4">
    <source>
        <dbReference type="ARBA" id="ARBA00022723"/>
    </source>
</evidence>
<dbReference type="Proteomes" id="UP000596248">
    <property type="component" value="Chromosome"/>
</dbReference>
<dbReference type="EMBL" id="CP069127">
    <property type="protein sequence ID" value="QRG68322.1"/>
    <property type="molecule type" value="Genomic_DNA"/>
</dbReference>
<evidence type="ECO:0000256" key="3">
    <source>
        <dbReference type="ARBA" id="ARBA00022670"/>
    </source>
</evidence>
<dbReference type="SUPFAM" id="SSF53187">
    <property type="entry name" value="Zn-dependent exopeptidases"/>
    <property type="match status" value="1"/>
</dbReference>
<dbReference type="PANTHER" id="PTHR32481">
    <property type="entry name" value="AMINOPEPTIDASE"/>
    <property type="match status" value="1"/>
</dbReference>
<reference evidence="7 8" key="1">
    <citation type="submission" date="2021-01" db="EMBL/GenBank/DDBJ databases">
        <title>Identification of strong promoters based on the transcriptome of Brevibacillus choshinensis.</title>
        <authorList>
            <person name="Yao D."/>
            <person name="Zhang K."/>
            <person name="Wu J."/>
        </authorList>
    </citation>
    <scope>NUCLEOTIDE SEQUENCE [LARGE SCALE GENOMIC DNA]</scope>
    <source>
        <strain evidence="7 8">HPD31-SP3</strain>
    </source>
</reference>
<accession>A0ABX7FRR5</accession>
<dbReference type="SUPFAM" id="SSF101821">
    <property type="entry name" value="Aminopeptidase/glucanase lid domain"/>
    <property type="match status" value="1"/>
</dbReference>
<dbReference type="InterPro" id="IPR023367">
    <property type="entry name" value="Peptidase_M42_dom2"/>
</dbReference>